<dbReference type="InterPro" id="IPR037165">
    <property type="entry name" value="AldOxase/xan_DH_Mopterin-bd_sf"/>
</dbReference>
<dbReference type="EMBL" id="CP115667">
    <property type="protein sequence ID" value="WBW49999.1"/>
    <property type="molecule type" value="Genomic_DNA"/>
</dbReference>
<dbReference type="Pfam" id="PF01315">
    <property type="entry name" value="Ald_Xan_dh_C"/>
    <property type="match status" value="1"/>
</dbReference>
<accession>A0ABY7QT84</accession>
<dbReference type="InterPro" id="IPR046867">
    <property type="entry name" value="AldOxase/xan_DH_MoCoBD2"/>
</dbReference>
<dbReference type="PANTHER" id="PTHR11908">
    <property type="entry name" value="XANTHINE DEHYDROGENASE"/>
    <property type="match status" value="1"/>
</dbReference>
<protein>
    <submittedName>
        <fullName evidence="4">Molybdopterin-dependent oxidoreductase</fullName>
    </submittedName>
</protein>
<feature type="domain" description="Aldehyde oxidase/xanthine dehydrogenase a/b hammerhead" evidence="3">
    <location>
        <begin position="21"/>
        <end position="132"/>
    </location>
</feature>
<keyword evidence="2" id="KW-0560">Oxidoreductase</keyword>
<dbReference type="Gene3D" id="3.90.1170.50">
    <property type="entry name" value="Aldehyde oxidase/xanthine dehydrogenase, a/b hammerhead"/>
    <property type="match status" value="1"/>
</dbReference>
<keyword evidence="1" id="KW-0500">Molybdenum</keyword>
<dbReference type="InterPro" id="IPR008274">
    <property type="entry name" value="AldOxase/xan_DH_MoCoBD1"/>
</dbReference>
<dbReference type="InterPro" id="IPR016208">
    <property type="entry name" value="Ald_Oxase/xanthine_DH-like"/>
</dbReference>
<dbReference type="InterPro" id="IPR036856">
    <property type="entry name" value="Ald_Oxase/Xan_DH_a/b_sf"/>
</dbReference>
<evidence type="ECO:0000256" key="2">
    <source>
        <dbReference type="ARBA" id="ARBA00023002"/>
    </source>
</evidence>
<dbReference type="PANTHER" id="PTHR11908:SF132">
    <property type="entry name" value="ALDEHYDE OXIDASE 1-RELATED"/>
    <property type="match status" value="1"/>
</dbReference>
<dbReference type="SUPFAM" id="SSF54665">
    <property type="entry name" value="CO dehydrogenase molybdoprotein N-domain-like"/>
    <property type="match status" value="1"/>
</dbReference>
<gene>
    <name evidence="4" type="ORF">O6R05_00070</name>
</gene>
<dbReference type="Pfam" id="PF02738">
    <property type="entry name" value="MoCoBD_1"/>
    <property type="match status" value="1"/>
</dbReference>
<dbReference type="InterPro" id="IPR000674">
    <property type="entry name" value="Ald_Oxase/Xan_DH_a/b"/>
</dbReference>
<keyword evidence="5" id="KW-1185">Reference proteome</keyword>
<evidence type="ECO:0000256" key="1">
    <source>
        <dbReference type="ARBA" id="ARBA00022505"/>
    </source>
</evidence>
<dbReference type="SUPFAM" id="SSF56003">
    <property type="entry name" value="Molybdenum cofactor-binding domain"/>
    <property type="match status" value="1"/>
</dbReference>
<dbReference type="Pfam" id="PF20256">
    <property type="entry name" value="MoCoBD_2"/>
    <property type="match status" value="1"/>
</dbReference>
<organism evidence="4 5">
    <name type="scientific">Peptoniphilus equinus</name>
    <dbReference type="NCBI Taxonomy" id="3016343"/>
    <lineage>
        <taxon>Bacteria</taxon>
        <taxon>Bacillati</taxon>
        <taxon>Bacillota</taxon>
        <taxon>Tissierellia</taxon>
        <taxon>Tissierellales</taxon>
        <taxon>Peptoniphilaceae</taxon>
        <taxon>Peptoniphilus</taxon>
    </lineage>
</organism>
<sequence length="756" mass="83256">MQSYKYVGKRLQRPDSYEKVTGETKFVEDIKRHNMLYGKLVISDQAHARFHIDAEAALQLEGVYKVLTFKDIPHVPYNSMEWYSGIEALKDEYLLCDVARFVGDRLALVLGTSKSVVEKACKLVQVTYEPLPCVIGVEAAKKDGTIVKGDTNLSYEKTFACGDYEKAFKEADYIIRDRGTTPRTHHLTLEPYCALSEIDQFGNLVVFSGNQIVFAIQRQLSRILNLPYHQIRVVKANMGGSFGARQQPMVELLAAYVAWEEKRPVQVYLDRPQSMVSVAARTSMDISVATALKKDGTILGRYVEADVDGGAYDTNSMTILGASAKKLFRLYKINHQTYVGRAYFTNAIPSGATRAYGGPQIHAITEININHAAQALGLDPCEFRLKNLVDPWADDPSGGPNLGKAEIKQCVELGMEQFQWKDKFAHIKERDDDRYAYGVGVACATHGSGYFGAYPDFINVEMDLSANGDVLCKVAVHDQGCGTLLTLGQIAAEALDMPLSKIRITEADTFITPYDAAGTQASRVTFVAGGAIKEAGEKMVHLLFETLYEVKGHHIGDMYTCDGKVRIKNEDLEYTYGDISTLREKFMHEKTTVFLKYKPTANPATLAACFAQVKVDKKTGQVDIEHFLAAHDIGRAINPLMVEGQIQGGVHFSLGMALSEEIDIDKNGKVKNMTLSKYHMLNVNDVPPIDIVLVESDDDSAPYGLKSIGEVTAVAPAPAILGAINHALGTHMCDYPATPEKIIAAIAALEEKESDA</sequence>
<dbReference type="SMART" id="SM01008">
    <property type="entry name" value="Ald_Xan_dh_C"/>
    <property type="match status" value="1"/>
</dbReference>
<dbReference type="RefSeq" id="WP_271191530.1">
    <property type="nucleotide sequence ID" value="NZ_CP115667.1"/>
</dbReference>
<proteinExistence type="predicted"/>
<evidence type="ECO:0000259" key="3">
    <source>
        <dbReference type="SMART" id="SM01008"/>
    </source>
</evidence>
<dbReference type="Gene3D" id="3.30.365.10">
    <property type="entry name" value="Aldehyde oxidase/xanthine dehydrogenase, molybdopterin binding domain"/>
    <property type="match status" value="4"/>
</dbReference>
<dbReference type="Proteomes" id="UP001210339">
    <property type="component" value="Chromosome"/>
</dbReference>
<reference evidence="4 5" key="1">
    <citation type="submission" date="2023-01" db="EMBL/GenBank/DDBJ databases">
        <authorList>
            <person name="Lee S.H."/>
            <person name="Jung H.S."/>
            <person name="Yun J.U."/>
        </authorList>
    </citation>
    <scope>NUCLEOTIDE SEQUENCE [LARGE SCALE GENOMIC DNA]</scope>
    <source>
        <strain evidence="4 5">CBA3646</strain>
    </source>
</reference>
<name>A0ABY7QT84_9FIRM</name>
<evidence type="ECO:0000313" key="4">
    <source>
        <dbReference type="EMBL" id="WBW49999.1"/>
    </source>
</evidence>
<evidence type="ECO:0000313" key="5">
    <source>
        <dbReference type="Proteomes" id="UP001210339"/>
    </source>
</evidence>